<proteinExistence type="predicted"/>
<dbReference type="KEGG" id="vg:80399859"/>
<protein>
    <submittedName>
        <fullName evidence="1">Coat protein</fullName>
    </submittedName>
</protein>
<keyword evidence="1" id="KW-0946">Virion</keyword>
<dbReference type="RefSeq" id="YP_010771414.1">
    <property type="nucleotide sequence ID" value="NC_074291.1"/>
</dbReference>
<gene>
    <name evidence="1" type="primary">ESE016_2</name>
</gene>
<evidence type="ECO:0000313" key="2">
    <source>
        <dbReference type="Proteomes" id="UP000682712"/>
    </source>
</evidence>
<evidence type="ECO:0000313" key="1">
    <source>
        <dbReference type="EMBL" id="DAD49890.1"/>
    </source>
</evidence>
<dbReference type="Gene3D" id="2.40.160.220">
    <property type="match status" value="1"/>
</dbReference>
<sequence>MAFATDIALNDAASVAKTFSLRKSDGYNSERIDQASTQAEPRLMIIKHSKQGVGDQLMDRHLLSFQKTKKDAVTGKLYTAVVNVTVTVPANGVLSRTDIDDLIVFERGFLTTTANVDKFLRSEP</sequence>
<dbReference type="Proteomes" id="UP000682712">
    <property type="component" value="Segment"/>
</dbReference>
<organism evidence="1 2">
    <name type="scientific">ssRNA phage ESE016</name>
    <dbReference type="NCBI Taxonomy" id="2785999"/>
    <lineage>
        <taxon>Viruses</taxon>
        <taxon>Riboviria</taxon>
        <taxon>Orthornavirae</taxon>
        <taxon>Lenarviricota</taxon>
        <taxon>Leviviricetes</taxon>
        <taxon>Timlovirales</taxon>
        <taxon>Steitzviridae</taxon>
        <taxon>Controvirus</taxon>
        <taxon>Controvirus sp. 'defluviicola'</taxon>
    </lineage>
</organism>
<dbReference type="EMBL" id="BK013371">
    <property type="protein sequence ID" value="DAD49890.1"/>
    <property type="molecule type" value="Genomic_RNA"/>
</dbReference>
<dbReference type="GeneID" id="80399859"/>
<reference evidence="1" key="1">
    <citation type="submission" date="2020-09" db="EMBL/GenBank/DDBJ databases">
        <title>Leviviricetes taxonomy.</title>
        <authorList>
            <person name="Stockdale S.R."/>
            <person name="Callanan J."/>
            <person name="Adriaenssens E.M."/>
            <person name="Kuhn J.H."/>
            <person name="Rumnieks J."/>
            <person name="Shkoporov A."/>
            <person name="Draper L.A."/>
            <person name="Ross P."/>
            <person name="Hill C."/>
        </authorList>
    </citation>
    <scope>NUCLEOTIDE SEQUENCE</scope>
</reference>
<dbReference type="GO" id="GO:0019028">
    <property type="term" value="C:viral capsid"/>
    <property type="evidence" value="ECO:0007669"/>
    <property type="project" value="UniProtKB-KW"/>
</dbReference>
<keyword evidence="1" id="KW-0167">Capsid protein</keyword>
<name>A0A8S5KYC3_9VIRU</name>
<accession>A0A8S5KYC3</accession>